<dbReference type="EMBL" id="KE525127">
    <property type="protein sequence ID" value="KFB41644.1"/>
    <property type="molecule type" value="Genomic_DNA"/>
</dbReference>
<organism evidence="2">
    <name type="scientific">Anopheles sinensis</name>
    <name type="common">Mosquito</name>
    <dbReference type="NCBI Taxonomy" id="74873"/>
    <lineage>
        <taxon>Eukaryota</taxon>
        <taxon>Metazoa</taxon>
        <taxon>Ecdysozoa</taxon>
        <taxon>Arthropoda</taxon>
        <taxon>Hexapoda</taxon>
        <taxon>Insecta</taxon>
        <taxon>Pterygota</taxon>
        <taxon>Neoptera</taxon>
        <taxon>Endopterygota</taxon>
        <taxon>Diptera</taxon>
        <taxon>Nematocera</taxon>
        <taxon>Culicoidea</taxon>
        <taxon>Culicidae</taxon>
        <taxon>Anophelinae</taxon>
        <taxon>Anopheles</taxon>
    </lineage>
</organism>
<dbReference type="PANTHER" id="PTHR11012:SF12">
    <property type="entry name" value="CHK KINASE-LIKE DOMAIN-CONTAINING PROTEIN-RELATED"/>
    <property type="match status" value="1"/>
</dbReference>
<name>A0A084VUK0_ANOSI</name>
<accession>A0A084VUK0</accession>
<dbReference type="VEuPathDB" id="VectorBase:ASIS011424"/>
<dbReference type="EMBL" id="ATLV01016901">
    <property type="status" value="NOT_ANNOTATED_CDS"/>
    <property type="molecule type" value="Genomic_DNA"/>
</dbReference>
<dbReference type="InterPro" id="IPR011009">
    <property type="entry name" value="Kinase-like_dom_sf"/>
</dbReference>
<proteinExistence type="predicted"/>
<dbReference type="InterPro" id="IPR015897">
    <property type="entry name" value="CHK_kinase-like"/>
</dbReference>
<dbReference type="Pfam" id="PF02958">
    <property type="entry name" value="EcKL"/>
    <property type="match status" value="1"/>
</dbReference>
<dbReference type="EnsemblMetazoa" id="ASIC009269-RA">
    <property type="protein sequence ID" value="ASIC009269-PA"/>
    <property type="gene ID" value="ASIC009269"/>
</dbReference>
<dbReference type="Gene3D" id="3.90.1200.10">
    <property type="match status" value="1"/>
</dbReference>
<sequence length="408" mass="47099">MSTYNQDELVAPSWLDDEFFRDVMRQANKDPTIELSGPCVLRPGTKKGDHFASVMFRTTVNYRSKRVDGEQSINLIMKTKPEAEGLKKDMLENNALFDIEIRMYSKILPEVARLLKEIGEEYKYPRYIYGALTPHTVFILEDISNQGWVMDDFIKTFDDMKPIVKDIAMLHAASVMMEGNGQNVSGEFNAVMEDMYKNFDPMVKKGFGDLQHLAQTCPEFAHFAKPLENFQSKLPETLGSWYKPSKTFQNVLIHGDFHSKNMLHQIDSDGRHTDTILIDYQVCSWTSPAVDLYYLLNMIPTQDVKDNHRHELIYLYYQQFTELLKRLGFLGKIPTLLDLQIELLRIAGLELFHYGVFASFRYLDPTKLDIEALLLGKLDNPALSNPEFKQLMHTELSRFLHQGTLSVN</sequence>
<evidence type="ECO:0000313" key="2">
    <source>
        <dbReference type="EMBL" id="KFB41644.1"/>
    </source>
</evidence>
<dbReference type="OMA" id="QQIHRHK"/>
<dbReference type="InterPro" id="IPR004119">
    <property type="entry name" value="EcKL"/>
</dbReference>
<dbReference type="AlphaFoldDB" id="A0A084VUK0"/>
<dbReference type="VEuPathDB" id="VectorBase:ASIC009269"/>
<dbReference type="SMART" id="SM00587">
    <property type="entry name" value="CHK"/>
    <property type="match status" value="1"/>
</dbReference>
<dbReference type="OrthoDB" id="8250698at2759"/>
<dbReference type="STRING" id="74873.A0A084VUK0"/>
<evidence type="ECO:0000313" key="3">
    <source>
        <dbReference type="EnsemblMetazoa" id="ASIC009269-PA"/>
    </source>
</evidence>
<feature type="domain" description="CHK kinase-like" evidence="1">
    <location>
        <begin position="138"/>
        <end position="326"/>
    </location>
</feature>
<keyword evidence="4" id="KW-1185">Reference proteome</keyword>
<protein>
    <submittedName>
        <fullName evidence="2">AGAP003759-PA-like protein</fullName>
    </submittedName>
    <submittedName>
        <fullName evidence="3">CHK domain-containing protein</fullName>
    </submittedName>
</protein>
<dbReference type="Proteomes" id="UP000030765">
    <property type="component" value="Unassembled WGS sequence"/>
</dbReference>
<dbReference type="PANTHER" id="PTHR11012">
    <property type="entry name" value="PROTEIN KINASE-LIKE DOMAIN-CONTAINING"/>
    <property type="match status" value="1"/>
</dbReference>
<reference evidence="3" key="2">
    <citation type="submission" date="2020-05" db="UniProtKB">
        <authorList>
            <consortium name="EnsemblMetazoa"/>
        </authorList>
    </citation>
    <scope>IDENTIFICATION</scope>
</reference>
<evidence type="ECO:0000313" key="4">
    <source>
        <dbReference type="Proteomes" id="UP000030765"/>
    </source>
</evidence>
<reference evidence="2 4" key="1">
    <citation type="journal article" date="2014" name="BMC Genomics">
        <title>Genome sequence of Anopheles sinensis provides insight into genetics basis of mosquito competence for malaria parasites.</title>
        <authorList>
            <person name="Zhou D."/>
            <person name="Zhang D."/>
            <person name="Ding G."/>
            <person name="Shi L."/>
            <person name="Hou Q."/>
            <person name="Ye Y."/>
            <person name="Xu Y."/>
            <person name="Zhou H."/>
            <person name="Xiong C."/>
            <person name="Li S."/>
            <person name="Yu J."/>
            <person name="Hong S."/>
            <person name="Yu X."/>
            <person name="Zou P."/>
            <person name="Chen C."/>
            <person name="Chang X."/>
            <person name="Wang W."/>
            <person name="Lv Y."/>
            <person name="Sun Y."/>
            <person name="Ma L."/>
            <person name="Shen B."/>
            <person name="Zhu C."/>
        </authorList>
    </citation>
    <scope>NUCLEOTIDE SEQUENCE [LARGE SCALE GENOMIC DNA]</scope>
</reference>
<evidence type="ECO:0000259" key="1">
    <source>
        <dbReference type="SMART" id="SM00587"/>
    </source>
</evidence>
<gene>
    <name evidence="2" type="ORF">ZHAS_00009269</name>
</gene>
<dbReference type="SUPFAM" id="SSF56112">
    <property type="entry name" value="Protein kinase-like (PK-like)"/>
    <property type="match status" value="1"/>
</dbReference>